<keyword evidence="2 5" id="KW-0812">Transmembrane</keyword>
<evidence type="ECO:0000256" key="5">
    <source>
        <dbReference type="SAM" id="Phobius"/>
    </source>
</evidence>
<evidence type="ECO:0000256" key="2">
    <source>
        <dbReference type="ARBA" id="ARBA00022692"/>
    </source>
</evidence>
<evidence type="ECO:0000313" key="7">
    <source>
        <dbReference type="EMBL" id="PIZ17013.1"/>
    </source>
</evidence>
<proteinExistence type="predicted"/>
<dbReference type="InterPro" id="IPR033881">
    <property type="entry name" value="vWA_BatA_type"/>
</dbReference>
<accession>A0A2M7SCL9</accession>
<protein>
    <submittedName>
        <fullName evidence="7">Aerotolerance regulator BatA</fullName>
    </submittedName>
</protein>
<dbReference type="Gene3D" id="3.40.50.410">
    <property type="entry name" value="von Willebrand factor, type A domain"/>
    <property type="match status" value="1"/>
</dbReference>
<gene>
    <name evidence="7" type="ORF">COY52_05475</name>
</gene>
<dbReference type="CDD" id="cd01467">
    <property type="entry name" value="vWA_BatA_type"/>
    <property type="match status" value="1"/>
</dbReference>
<feature type="transmembrane region" description="Helical" evidence="5">
    <location>
        <begin position="303"/>
        <end position="327"/>
    </location>
</feature>
<evidence type="ECO:0000256" key="4">
    <source>
        <dbReference type="ARBA" id="ARBA00023136"/>
    </source>
</evidence>
<dbReference type="Proteomes" id="UP000229307">
    <property type="component" value="Unassembled WGS sequence"/>
</dbReference>
<dbReference type="PANTHER" id="PTHR22550">
    <property type="entry name" value="SPORE GERMINATION PROTEIN"/>
    <property type="match status" value="1"/>
</dbReference>
<comment type="caution">
    <text evidence="7">The sequence shown here is derived from an EMBL/GenBank/DDBJ whole genome shotgun (WGS) entry which is preliminary data.</text>
</comment>
<evidence type="ECO:0000313" key="8">
    <source>
        <dbReference type="Proteomes" id="UP000229307"/>
    </source>
</evidence>
<sequence>MRFANPYYLTFLVFIPVYLLLRKYFRREGAALVYSSLGILGRSADFWTKNRDIILLWSRLAAVALIVLALSRPQAGTFSEEVSTEGVDIILCLDTSSSMQAEDFKPRNRLDAAKETAKKFVQGRKHDRIGVVVFAGLSFTQCPLTLDHGAVLDLISKVEIGMTSIDMTAIGSAIATSVNRLRTSEAKSKVIILLSDGRNNYGEIDPLTAAKTAQALGIKIYTIGAGAPGGAMYPVDDPAFGRRYVKIPEQELDEVSLRKMADMTGGTYFRAASTGGLEEIFRRIDRLEKVKLKVKEYTEYRDLYLFFLLPAFALLLLEQALAGTVLLKIP</sequence>
<dbReference type="PANTHER" id="PTHR22550:SF5">
    <property type="entry name" value="LEUCINE ZIPPER PROTEIN 4"/>
    <property type="match status" value="1"/>
</dbReference>
<evidence type="ECO:0000259" key="6">
    <source>
        <dbReference type="PROSITE" id="PS50234"/>
    </source>
</evidence>
<feature type="transmembrane region" description="Helical" evidence="5">
    <location>
        <begin position="6"/>
        <end position="22"/>
    </location>
</feature>
<keyword evidence="1" id="KW-1003">Cell membrane</keyword>
<dbReference type="InterPro" id="IPR002035">
    <property type="entry name" value="VWF_A"/>
</dbReference>
<dbReference type="SUPFAM" id="SSF53300">
    <property type="entry name" value="vWA-like"/>
    <property type="match status" value="1"/>
</dbReference>
<dbReference type="EMBL" id="PFMR01000149">
    <property type="protein sequence ID" value="PIZ17013.1"/>
    <property type="molecule type" value="Genomic_DNA"/>
</dbReference>
<dbReference type="InterPro" id="IPR050768">
    <property type="entry name" value="UPF0353/GerABKA_families"/>
</dbReference>
<dbReference type="InterPro" id="IPR036465">
    <property type="entry name" value="vWFA_dom_sf"/>
</dbReference>
<dbReference type="Pfam" id="PF00092">
    <property type="entry name" value="VWA"/>
    <property type="match status" value="1"/>
</dbReference>
<evidence type="ECO:0000256" key="3">
    <source>
        <dbReference type="ARBA" id="ARBA00022989"/>
    </source>
</evidence>
<keyword evidence="3 5" id="KW-1133">Transmembrane helix</keyword>
<dbReference type="SMART" id="SM00327">
    <property type="entry name" value="VWA"/>
    <property type="match status" value="1"/>
</dbReference>
<dbReference type="AlphaFoldDB" id="A0A2M7SCL9"/>
<name>A0A2M7SCL9_9BACT</name>
<dbReference type="Pfam" id="PF07584">
    <property type="entry name" value="BatA"/>
    <property type="match status" value="1"/>
</dbReference>
<feature type="domain" description="VWFA" evidence="6">
    <location>
        <begin position="88"/>
        <end position="284"/>
    </location>
</feature>
<dbReference type="InterPro" id="IPR024163">
    <property type="entry name" value="Aerotolerance_reg_N"/>
</dbReference>
<dbReference type="PROSITE" id="PS50234">
    <property type="entry name" value="VWFA"/>
    <property type="match status" value="1"/>
</dbReference>
<reference evidence="8" key="1">
    <citation type="submission" date="2017-09" db="EMBL/GenBank/DDBJ databases">
        <title>Depth-based differentiation of microbial function through sediment-hosted aquifers and enrichment of novel symbionts in the deep terrestrial subsurface.</title>
        <authorList>
            <person name="Probst A.J."/>
            <person name="Ladd B."/>
            <person name="Jarett J.K."/>
            <person name="Geller-Mcgrath D.E."/>
            <person name="Sieber C.M.K."/>
            <person name="Emerson J.B."/>
            <person name="Anantharaman K."/>
            <person name="Thomas B.C."/>
            <person name="Malmstrom R."/>
            <person name="Stieglmeier M."/>
            <person name="Klingl A."/>
            <person name="Woyke T."/>
            <person name="Ryan C.M."/>
            <person name="Banfield J.F."/>
        </authorList>
    </citation>
    <scope>NUCLEOTIDE SEQUENCE [LARGE SCALE GENOMIC DNA]</scope>
</reference>
<keyword evidence="4 5" id="KW-0472">Membrane</keyword>
<evidence type="ECO:0000256" key="1">
    <source>
        <dbReference type="ARBA" id="ARBA00022475"/>
    </source>
</evidence>
<organism evidence="7 8">
    <name type="scientific">Candidatus Desantisbacteria bacterium CG_4_10_14_0_8_um_filter_48_22</name>
    <dbReference type="NCBI Taxonomy" id="1974543"/>
    <lineage>
        <taxon>Bacteria</taxon>
        <taxon>Candidatus Desantisiibacteriota</taxon>
    </lineage>
</organism>